<evidence type="ECO:0000313" key="6">
    <source>
        <dbReference type="EMBL" id="KAL2914328.1"/>
    </source>
</evidence>
<feature type="compositionally biased region" description="Polar residues" evidence="5">
    <location>
        <begin position="447"/>
        <end position="464"/>
    </location>
</feature>
<dbReference type="PANTHER" id="PTHR15502">
    <property type="entry name" value="CALCINEURIN-BINDING PROTEIN CABIN 1-RELATED"/>
    <property type="match status" value="1"/>
</dbReference>
<dbReference type="InterPro" id="IPR011990">
    <property type="entry name" value="TPR-like_helical_dom_sf"/>
</dbReference>
<evidence type="ECO:0000256" key="4">
    <source>
        <dbReference type="PROSITE-ProRule" id="PRU00339"/>
    </source>
</evidence>
<feature type="region of interest" description="Disordered" evidence="5">
    <location>
        <begin position="932"/>
        <end position="1064"/>
    </location>
</feature>
<evidence type="ECO:0000256" key="3">
    <source>
        <dbReference type="ARBA" id="ARBA00023242"/>
    </source>
</evidence>
<keyword evidence="4" id="KW-0802">TPR repeat</keyword>
<dbReference type="EMBL" id="JADGIZ020000034">
    <property type="protein sequence ID" value="KAL2914328.1"/>
    <property type="molecule type" value="Genomic_DNA"/>
</dbReference>
<evidence type="ECO:0000256" key="5">
    <source>
        <dbReference type="SAM" id="MobiDB-lite"/>
    </source>
</evidence>
<comment type="subcellular location">
    <subcellularLocation>
        <location evidence="1">Nucleus</location>
    </subcellularLocation>
</comment>
<keyword evidence="3" id="KW-0539">Nucleus</keyword>
<feature type="region of interest" description="Disordered" evidence="5">
    <location>
        <begin position="344"/>
        <end position="368"/>
    </location>
</feature>
<sequence>MFAAINDEVGQALLENSLRQQHEQDELDRLGQQGGEPRRALRLPKEPLSRELRLEAALSQYLRGLELQRNQDLSGARALYEELVRQPLLRETLPPVSDIQGSGIHALQFAVNKNLGMVLVGLGLAMHRDGRAAVHLQRALEIDASDFECNLALAAVAQQRSDMDLAYTCLRRCVSHACTWPQMLEARSKLAQLLFDLADASECLEVIRQILAMDPDNADAQAIHNTIMLEFIEGSSLTSRLEKFADPAAIFKLELERSKGPIATRKRNRPVPSGRFDIPRSQCTLRLSKSLDWVSLAKSLCEILSLVLGLDLTTPLSIPWRIEFYDDGSVDAVAADTIQDALSRLDDDDEGASATENDDTVPRKRSRQETARYANALLADEPASAKGLGQVNLSSTNRYVPTELRLDREFRSPKSNAALSTTSATATLIRQRLWYYYTTPRRKSQKSTRPTASTNGGHRQIGTGNTAQRAAHPCFSDPKLVVEFVKSLGGTATLAQLVSRFVANTVVGNTALGLPGRRSCQWPQALADLLAALVAGIEELGFPSSSLAQDHPDLRCDDATQKQNGLPQVEYCLSLAEALMEPCERKIQDENSRLDSDSNDAGDEGFARDNSLVDTSITSIFARLMAVIHSTSAMVFELRPDIRVRALWLCARYARAQDENDKLREYLALCRDCIEDSVQPDGGAADEPGSEPVDDFSQQRITLADVQVLMDHAAAHELLVQIDSWASDSSKSTQVASTLLVILLPEHAKDAGASAPAADSVCAAARQMIAQNAAPQKRLVYLERAQQALAALDRSAELERLQPIILGEYLQAVLSDDDSADTVASKIPELIASLGRLAQNQVSKAVEMLVSHDASAVAAAFAGVLDELAPLAHLLARVAWQLMVAVSDSDNSSGSKLSGEPRKTIGKFIVHSWIFFVSVLRLWNAANLDSASTTKPTESHIAHAVKPQPKPDGDVDTDMADGDAGAETPRKTRRTSAASSDHADRPSMDQSSSAASTDKSSDDESEETSDSSSGSSGSDDESSSEAVDSAEARDGVSNSNAPVAAAKGTQKREKTRSKTRDAAARQERHLVKLAGWIHDQVGEIFLCGSDGAALLKFMMSILSNLDYETYHVYTNQCYACMYGLVIKLDRETIYEHECPPLPFEKQAATQIFELFSPYILGKLSTGVHRSITYDIRDCFEQICQVLGDVASQNVHVRHNRRLISMYLESDVDPAAMSPTSRQPLGVLDLEHSAKIPNAFRTLFYIGGAIIWAQFNAKWTNSFKGQEAYDELELQAGQLIKHLSVVPSDIDAWILLGRCYCALADELLNWSASKIHQSKTMIIRNQRRGYNCLRQQVLWKTMGLLCQAIVGKPMSSAALSADTYQIKELWKKRSLDPSKASEPFVRVAPELALKKMSSHMLSVSLFCTRKALVAEHKNWLLHFHLGTLYRKLGRIGEAIDALLKAAELMPREPGPKDSDRVLEPLIKLADTLCKEYNEKRMDSDAVTRVLTRLYEIMPYGEGSPSAAPATLPGDESNAVFQQLVSLLGLIRALDKRKTQHKPVYRQAWIHYHVYKDPLAAKTELLNLFQLRTNSKTLKTIWKTDHERPGKHYVYVHKYTLFAIELAHKTSDTVLLRQLYRRILKAEEVCLHRDVLLNEIRSGFCQRAALEPAASDGARMRWVGRMARDPAQSAALDEIDRQIARQIQPEVESLAMRMLFAAELKRDRIQDSALEAALDALIAGAYADLCWNAMGRPEAAADEGAAASAERPDSVTMAVVVQRAQALSKNAAQ</sequence>
<feature type="compositionally biased region" description="Basic and acidic residues" evidence="5">
    <location>
        <begin position="1050"/>
        <end position="1064"/>
    </location>
</feature>
<name>A0ABR4N4B9_9FUNG</name>
<protein>
    <submittedName>
        <fullName evidence="6">Histone transcription regulator 3</fullName>
    </submittedName>
</protein>
<evidence type="ECO:0000256" key="2">
    <source>
        <dbReference type="ARBA" id="ARBA00007335"/>
    </source>
</evidence>
<gene>
    <name evidence="6" type="primary">HIR3</name>
    <name evidence="6" type="ORF">HK105_206100</name>
</gene>
<keyword evidence="7" id="KW-1185">Reference proteome</keyword>
<feature type="repeat" description="TPR" evidence="4">
    <location>
        <begin position="1418"/>
        <end position="1451"/>
    </location>
</feature>
<dbReference type="SMART" id="SM00028">
    <property type="entry name" value="TPR"/>
    <property type="match status" value="2"/>
</dbReference>
<feature type="compositionally biased region" description="Acidic residues" evidence="5">
    <location>
        <begin position="346"/>
        <end position="359"/>
    </location>
</feature>
<dbReference type="Gene3D" id="1.25.40.10">
    <property type="entry name" value="Tetratricopeptide repeat domain"/>
    <property type="match status" value="2"/>
</dbReference>
<dbReference type="InterPro" id="IPR019734">
    <property type="entry name" value="TPR_rpt"/>
</dbReference>
<proteinExistence type="inferred from homology"/>
<dbReference type="Proteomes" id="UP001527925">
    <property type="component" value="Unassembled WGS sequence"/>
</dbReference>
<feature type="compositionally biased region" description="Basic and acidic residues" evidence="5">
    <location>
        <begin position="20"/>
        <end position="29"/>
    </location>
</feature>
<dbReference type="PROSITE" id="PS50005">
    <property type="entry name" value="TPR"/>
    <property type="match status" value="1"/>
</dbReference>
<feature type="region of interest" description="Disordered" evidence="5">
    <location>
        <begin position="20"/>
        <end position="44"/>
    </location>
</feature>
<comment type="similarity">
    <text evidence="2">Belongs to the HIR3 family.</text>
</comment>
<dbReference type="PANTHER" id="PTHR15502:SF7">
    <property type="entry name" value="CALCINEURIN-BINDING PROTEIN CABIN-1"/>
    <property type="match status" value="1"/>
</dbReference>
<feature type="region of interest" description="Disordered" evidence="5">
    <location>
        <begin position="440"/>
        <end position="464"/>
    </location>
</feature>
<dbReference type="SUPFAM" id="SSF48452">
    <property type="entry name" value="TPR-like"/>
    <property type="match status" value="2"/>
</dbReference>
<reference evidence="6 7" key="1">
    <citation type="submission" date="2023-09" db="EMBL/GenBank/DDBJ databases">
        <title>Pangenome analysis of Batrachochytrium dendrobatidis and related Chytrids.</title>
        <authorList>
            <person name="Yacoub M.N."/>
            <person name="Stajich J.E."/>
            <person name="James T.Y."/>
        </authorList>
    </citation>
    <scope>NUCLEOTIDE SEQUENCE [LARGE SCALE GENOMIC DNA]</scope>
    <source>
        <strain evidence="6 7">JEL0888</strain>
    </source>
</reference>
<dbReference type="InterPro" id="IPR033053">
    <property type="entry name" value="Hir3/CABIN1"/>
</dbReference>
<evidence type="ECO:0000313" key="7">
    <source>
        <dbReference type="Proteomes" id="UP001527925"/>
    </source>
</evidence>
<evidence type="ECO:0000256" key="1">
    <source>
        <dbReference type="ARBA" id="ARBA00004123"/>
    </source>
</evidence>
<organism evidence="6 7">
    <name type="scientific">Polyrhizophydium stewartii</name>
    <dbReference type="NCBI Taxonomy" id="2732419"/>
    <lineage>
        <taxon>Eukaryota</taxon>
        <taxon>Fungi</taxon>
        <taxon>Fungi incertae sedis</taxon>
        <taxon>Chytridiomycota</taxon>
        <taxon>Chytridiomycota incertae sedis</taxon>
        <taxon>Chytridiomycetes</taxon>
        <taxon>Rhizophydiales</taxon>
        <taxon>Rhizophydiales incertae sedis</taxon>
        <taxon>Polyrhizophydium</taxon>
    </lineage>
</organism>
<accession>A0ABR4N4B9</accession>
<comment type="caution">
    <text evidence="6">The sequence shown here is derived from an EMBL/GenBank/DDBJ whole genome shotgun (WGS) entry which is preliminary data.</text>
</comment>